<comment type="caution">
    <text evidence="1">The sequence shown here is derived from an EMBL/GenBank/DDBJ whole genome shotgun (WGS) entry which is preliminary data.</text>
</comment>
<reference evidence="1 2" key="1">
    <citation type="journal article" date="2018" name="Sci. Rep.">
        <title>Genome sequence of the cauliflower mushroom Sparassis crispa (Hanabiratake) and its association with beneficial usage.</title>
        <authorList>
            <person name="Kiyama R."/>
            <person name="Furutani Y."/>
            <person name="Kawaguchi K."/>
            <person name="Nakanishi T."/>
        </authorList>
    </citation>
    <scope>NUCLEOTIDE SEQUENCE [LARGE SCALE GENOMIC DNA]</scope>
</reference>
<proteinExistence type="predicted"/>
<evidence type="ECO:0000313" key="2">
    <source>
        <dbReference type="Proteomes" id="UP000287166"/>
    </source>
</evidence>
<dbReference type="InParanoid" id="A0A401GUW6"/>
<dbReference type="RefSeq" id="XP_027616896.1">
    <property type="nucleotide sequence ID" value="XM_027761095.1"/>
</dbReference>
<dbReference type="AlphaFoldDB" id="A0A401GUW6"/>
<accession>A0A401GUW6</accession>
<sequence length="94" mass="11170">MKRGDERELYIPLDSLSISFVLLAIRYRVHQLYPRDPELLEHMWKFNAGEGDQTKCRNISEPRKWKQSLEDAALGMTLFPPQMKLRVGKCERHR</sequence>
<protein>
    <submittedName>
        <fullName evidence="1">Uncharacterized protein</fullName>
    </submittedName>
</protein>
<keyword evidence="2" id="KW-1185">Reference proteome</keyword>
<gene>
    <name evidence="1" type="ORF">SCP_0805070</name>
</gene>
<dbReference type="EMBL" id="BFAD01000008">
    <property type="protein sequence ID" value="GBE85983.1"/>
    <property type="molecule type" value="Genomic_DNA"/>
</dbReference>
<organism evidence="1 2">
    <name type="scientific">Sparassis crispa</name>
    <dbReference type="NCBI Taxonomy" id="139825"/>
    <lineage>
        <taxon>Eukaryota</taxon>
        <taxon>Fungi</taxon>
        <taxon>Dikarya</taxon>
        <taxon>Basidiomycota</taxon>
        <taxon>Agaricomycotina</taxon>
        <taxon>Agaricomycetes</taxon>
        <taxon>Polyporales</taxon>
        <taxon>Sparassidaceae</taxon>
        <taxon>Sparassis</taxon>
    </lineage>
</organism>
<evidence type="ECO:0000313" key="1">
    <source>
        <dbReference type="EMBL" id="GBE85983.1"/>
    </source>
</evidence>
<dbReference type="GeneID" id="38782900"/>
<dbReference type="Proteomes" id="UP000287166">
    <property type="component" value="Unassembled WGS sequence"/>
</dbReference>
<name>A0A401GUW6_9APHY</name>